<keyword evidence="2" id="KW-0808">Transferase</keyword>
<dbReference type="InterPro" id="IPR029063">
    <property type="entry name" value="SAM-dependent_MTases_sf"/>
</dbReference>
<dbReference type="Proteomes" id="UP001597351">
    <property type="component" value="Unassembled WGS sequence"/>
</dbReference>
<organism evidence="2 3">
    <name type="scientific">Nocardioides aestuarii</name>
    <dbReference type="NCBI Taxonomy" id="252231"/>
    <lineage>
        <taxon>Bacteria</taxon>
        <taxon>Bacillati</taxon>
        <taxon>Actinomycetota</taxon>
        <taxon>Actinomycetes</taxon>
        <taxon>Propionibacteriales</taxon>
        <taxon>Nocardioidaceae</taxon>
        <taxon>Nocardioides</taxon>
    </lineage>
</organism>
<accession>A0ABW4TIN9</accession>
<dbReference type="RefSeq" id="WP_343916740.1">
    <property type="nucleotide sequence ID" value="NZ_BAAAJT010000002.1"/>
</dbReference>
<evidence type="ECO:0000259" key="1">
    <source>
        <dbReference type="Pfam" id="PF08241"/>
    </source>
</evidence>
<evidence type="ECO:0000313" key="3">
    <source>
        <dbReference type="Proteomes" id="UP001597351"/>
    </source>
</evidence>
<dbReference type="PANTHER" id="PTHR43591:SF24">
    <property type="entry name" value="2-METHOXY-6-POLYPRENYL-1,4-BENZOQUINOL METHYLASE, MITOCHONDRIAL"/>
    <property type="match status" value="1"/>
</dbReference>
<keyword evidence="3" id="KW-1185">Reference proteome</keyword>
<dbReference type="GO" id="GO:0032259">
    <property type="term" value="P:methylation"/>
    <property type="evidence" value="ECO:0007669"/>
    <property type="project" value="UniProtKB-KW"/>
</dbReference>
<dbReference type="InterPro" id="IPR013216">
    <property type="entry name" value="Methyltransf_11"/>
</dbReference>
<dbReference type="EMBL" id="JBHUGD010000003">
    <property type="protein sequence ID" value="MFD1946517.1"/>
    <property type="molecule type" value="Genomic_DNA"/>
</dbReference>
<keyword evidence="2" id="KW-0489">Methyltransferase</keyword>
<dbReference type="Pfam" id="PF08241">
    <property type="entry name" value="Methyltransf_11"/>
    <property type="match status" value="1"/>
</dbReference>
<proteinExistence type="predicted"/>
<gene>
    <name evidence="2" type="ORF">ACFSDE_06925</name>
</gene>
<sequence length="252" mass="25380">MSAWSGVAEAYRVSFGTLCAGPVDRLLADALDGPLLDVGCGTGGLAASAASAGHPVVAVDADPDMTVVAAASLPGRVVGAALPRLPFPDDAFATTTANFVVNHVPDPRAAVAELARVTRRGGRVAMTSWTSAPAAWAGLVGDAFASAGAVAPPAQRLAPELDFERSPEGLAGLAAGAGLQPLTVTELRWTWEVPAADLWAGVTGGVAGPGRTFLAQSREVQEAATAAFHADRPADRAPLRLAAVAAYVLAEG</sequence>
<dbReference type="GO" id="GO:0008168">
    <property type="term" value="F:methyltransferase activity"/>
    <property type="evidence" value="ECO:0007669"/>
    <property type="project" value="UniProtKB-KW"/>
</dbReference>
<evidence type="ECO:0000313" key="2">
    <source>
        <dbReference type="EMBL" id="MFD1946517.1"/>
    </source>
</evidence>
<dbReference type="EC" id="2.1.1.-" evidence="2"/>
<feature type="domain" description="Methyltransferase type 11" evidence="1">
    <location>
        <begin position="36"/>
        <end position="125"/>
    </location>
</feature>
<reference evidence="3" key="1">
    <citation type="journal article" date="2019" name="Int. J. Syst. Evol. Microbiol.">
        <title>The Global Catalogue of Microorganisms (GCM) 10K type strain sequencing project: providing services to taxonomists for standard genome sequencing and annotation.</title>
        <authorList>
            <consortium name="The Broad Institute Genomics Platform"/>
            <consortium name="The Broad Institute Genome Sequencing Center for Infectious Disease"/>
            <person name="Wu L."/>
            <person name="Ma J."/>
        </authorList>
    </citation>
    <scope>NUCLEOTIDE SEQUENCE [LARGE SCALE GENOMIC DNA]</scope>
    <source>
        <strain evidence="3">CGMCC 1.12477</strain>
    </source>
</reference>
<protein>
    <submittedName>
        <fullName evidence="2">Class I SAM-dependent methyltransferase</fullName>
        <ecNumber evidence="2">2.1.1.-</ecNumber>
    </submittedName>
</protein>
<dbReference type="PANTHER" id="PTHR43591">
    <property type="entry name" value="METHYLTRANSFERASE"/>
    <property type="match status" value="1"/>
</dbReference>
<dbReference type="SUPFAM" id="SSF53335">
    <property type="entry name" value="S-adenosyl-L-methionine-dependent methyltransferases"/>
    <property type="match status" value="1"/>
</dbReference>
<comment type="caution">
    <text evidence="2">The sequence shown here is derived from an EMBL/GenBank/DDBJ whole genome shotgun (WGS) entry which is preliminary data.</text>
</comment>
<dbReference type="CDD" id="cd02440">
    <property type="entry name" value="AdoMet_MTases"/>
    <property type="match status" value="1"/>
</dbReference>
<name>A0ABW4TIN9_9ACTN</name>
<dbReference type="Gene3D" id="3.40.50.150">
    <property type="entry name" value="Vaccinia Virus protein VP39"/>
    <property type="match status" value="1"/>
</dbReference>